<dbReference type="AlphaFoldDB" id="A0A3B5B570"/>
<accession>A0A3B5B570</accession>
<reference evidence="1" key="1">
    <citation type="submission" date="2023-09" db="UniProtKB">
        <authorList>
            <consortium name="Ensembl"/>
        </authorList>
    </citation>
    <scope>IDENTIFICATION</scope>
</reference>
<dbReference type="Ensembl" id="ENSSPAT00000029203.1">
    <property type="protein sequence ID" value="ENSSPAP00000028738.1"/>
    <property type="gene ID" value="ENSSPAG00000021627.1"/>
</dbReference>
<sequence length="143" mass="16365">MSAYMPRGMAKKNPDQFDPSALLNLINYCQWFSSVDPKLVREVNTHLVTTEIKISFICHVHIYTVCRETGFIPASSFNKKEKKRTCWATRLSPTDFLSLPQDAQQLKKLGGFLQANKDLGERFSADEDEDEGRVLHQVFVLLI</sequence>
<name>A0A3B5B570_9TELE</name>
<proteinExistence type="predicted"/>
<dbReference type="PANTHER" id="PTHR35083:SF2">
    <property type="entry name" value="CHROMOSOME 17 CXORF38 HOMOLOG"/>
    <property type="match status" value="1"/>
</dbReference>
<dbReference type="STRING" id="144197.ENSSPAP00000028738"/>
<dbReference type="Pfam" id="PF15112">
    <property type="entry name" value="DUF4559"/>
    <property type="match status" value="1"/>
</dbReference>
<dbReference type="InterPro" id="IPR027897">
    <property type="entry name" value="DUF4559"/>
</dbReference>
<protein>
    <submittedName>
        <fullName evidence="1">Uncharacterized protein</fullName>
    </submittedName>
</protein>
<dbReference type="PANTHER" id="PTHR35083">
    <property type="entry name" value="RGD1565685 PROTEIN"/>
    <property type="match status" value="1"/>
</dbReference>
<evidence type="ECO:0000313" key="1">
    <source>
        <dbReference type="Ensembl" id="ENSSPAP00000028738.1"/>
    </source>
</evidence>
<organism evidence="1">
    <name type="scientific">Stegastes partitus</name>
    <name type="common">bicolor damselfish</name>
    <dbReference type="NCBI Taxonomy" id="144197"/>
    <lineage>
        <taxon>Eukaryota</taxon>
        <taxon>Metazoa</taxon>
        <taxon>Chordata</taxon>
        <taxon>Craniata</taxon>
        <taxon>Vertebrata</taxon>
        <taxon>Euteleostomi</taxon>
        <taxon>Actinopterygii</taxon>
        <taxon>Neopterygii</taxon>
        <taxon>Teleostei</taxon>
        <taxon>Neoteleostei</taxon>
        <taxon>Acanthomorphata</taxon>
        <taxon>Ovalentaria</taxon>
        <taxon>Pomacentridae</taxon>
        <taxon>Stegastes</taxon>
    </lineage>
</organism>